<feature type="region of interest" description="Disordered" evidence="8">
    <location>
        <begin position="1051"/>
        <end position="1076"/>
    </location>
</feature>
<feature type="region of interest" description="Disordered" evidence="8">
    <location>
        <begin position="754"/>
        <end position="773"/>
    </location>
</feature>
<reference evidence="10" key="1">
    <citation type="submission" date="2020-06" db="EMBL/GenBank/DDBJ databases">
        <authorList>
            <person name="Ji K."/>
            <person name="Li J."/>
        </authorList>
    </citation>
    <scope>NUCLEOTIDE SEQUENCE</scope>
    <source>
        <strain evidence="10">JKM2019</strain>
        <tissue evidence="10">Whole body</tissue>
    </source>
</reference>
<feature type="region of interest" description="Disordered" evidence="8">
    <location>
        <begin position="872"/>
        <end position="938"/>
    </location>
</feature>
<feature type="compositionally biased region" description="Polar residues" evidence="8">
    <location>
        <begin position="12"/>
        <end position="39"/>
    </location>
</feature>
<evidence type="ECO:0000313" key="10">
    <source>
        <dbReference type="EMBL" id="KAH7637573.1"/>
    </source>
</evidence>
<evidence type="ECO:0000256" key="6">
    <source>
        <dbReference type="ARBA" id="ARBA00023242"/>
    </source>
</evidence>
<feature type="compositionally biased region" description="Low complexity" evidence="8">
    <location>
        <begin position="394"/>
        <end position="404"/>
    </location>
</feature>
<feature type="compositionally biased region" description="Low complexity" evidence="8">
    <location>
        <begin position="472"/>
        <end position="486"/>
    </location>
</feature>
<feature type="compositionally biased region" description="Polar residues" evidence="8">
    <location>
        <begin position="487"/>
        <end position="498"/>
    </location>
</feature>
<dbReference type="PANTHER" id="PTHR22793:SF12">
    <property type="entry name" value="MYOCARDIN-RELATED TRANSCRIPTION FACTOR, ISOFORM H"/>
    <property type="match status" value="1"/>
</dbReference>
<dbReference type="EMBL" id="SDOV01000008">
    <property type="protein sequence ID" value="KAH7637573.1"/>
    <property type="molecule type" value="Genomic_DNA"/>
</dbReference>
<feature type="compositionally biased region" description="Low complexity" evidence="8">
    <location>
        <begin position="1060"/>
        <end position="1076"/>
    </location>
</feature>
<dbReference type="Pfam" id="PF02755">
    <property type="entry name" value="RPEL"/>
    <property type="match status" value="2"/>
</dbReference>
<feature type="region of interest" description="Disordered" evidence="8">
    <location>
        <begin position="394"/>
        <end position="420"/>
    </location>
</feature>
<gene>
    <name evidence="10" type="ORF">HUG17_8677</name>
</gene>
<dbReference type="SUPFAM" id="SSF68906">
    <property type="entry name" value="SAP domain"/>
    <property type="match status" value="1"/>
</dbReference>
<dbReference type="Proteomes" id="UP000828236">
    <property type="component" value="Unassembled WGS sequence"/>
</dbReference>
<evidence type="ECO:0000256" key="5">
    <source>
        <dbReference type="ARBA" id="ARBA00023163"/>
    </source>
</evidence>
<dbReference type="InterPro" id="IPR004018">
    <property type="entry name" value="RPEL_repeat"/>
</dbReference>
<dbReference type="InterPro" id="IPR003034">
    <property type="entry name" value="SAP_dom"/>
</dbReference>
<feature type="compositionally biased region" description="Polar residues" evidence="8">
    <location>
        <begin position="447"/>
        <end position="459"/>
    </location>
</feature>
<keyword evidence="3" id="KW-0805">Transcription regulation</keyword>
<feature type="repeat" description="RPEL" evidence="7">
    <location>
        <begin position="87"/>
        <end position="112"/>
    </location>
</feature>
<keyword evidence="2" id="KW-0677">Repeat</keyword>
<feature type="compositionally biased region" description="Basic residues" evidence="8">
    <location>
        <begin position="325"/>
        <end position="339"/>
    </location>
</feature>
<keyword evidence="4" id="KW-0175">Coiled coil</keyword>
<dbReference type="Gene3D" id="6.10.150.10">
    <property type="match status" value="1"/>
</dbReference>
<feature type="region of interest" description="Disordered" evidence="8">
    <location>
        <begin position="315"/>
        <end position="339"/>
    </location>
</feature>
<comment type="caution">
    <text evidence="10">The sequence shown here is derived from an EMBL/GenBank/DDBJ whole genome shotgun (WGS) entry which is preliminary data.</text>
</comment>
<accession>A0A9D4NRR2</accession>
<evidence type="ECO:0000256" key="7">
    <source>
        <dbReference type="PROSITE-ProRule" id="PRU00401"/>
    </source>
</evidence>
<protein>
    <submittedName>
        <fullName evidence="10">Rpel repeat containing protein</fullName>
    </submittedName>
</protein>
<keyword evidence="5" id="KW-0804">Transcription</keyword>
<reference evidence="10" key="2">
    <citation type="journal article" date="2021" name="World Allergy Organ. J.">
        <title>Chromosome-level assembly of Dermatophagoides farinae genome and transcriptome reveals two novel allergens Der f 37 and Der f 39.</title>
        <authorList>
            <person name="Chen J."/>
            <person name="Cai Z."/>
            <person name="Fan D."/>
            <person name="Hu J."/>
            <person name="Hou Y."/>
            <person name="He Y."/>
            <person name="Zhang Z."/>
            <person name="Zhao Z."/>
            <person name="Gao P."/>
            <person name="Hu W."/>
            <person name="Sun J."/>
            <person name="Li J."/>
            <person name="Ji K."/>
        </authorList>
    </citation>
    <scope>NUCLEOTIDE SEQUENCE</scope>
    <source>
        <strain evidence="10">JKM2019</strain>
    </source>
</reference>
<keyword evidence="6" id="KW-0539">Nucleus</keyword>
<sequence length="1125" mass="124375">MNQQPEMVVDQPISSANEQPNMSPQSVVDSASITHSAMTKNKKSLKLKLLMRRPIDVLVDQGILPPPKSSPAFYEQKQRLERAKTGDYLKHKIQRRPQRDELVQQHILEQEVFDPSYYEQERKLKRARLADDLNERLSHRPGPLELIKGNILHADLSLEQAIKEGQITFKKTCEGEIIKNPPKRFVFEEESSSDSSTPSPSLNINQQCNRLTSDPFILSSTAPSSSLVSIPAIQTEPPPTTVSYIVTTNILPPSQPSNSTVFITTNPTTAAHSLVPSKNVASLQPPQVLSTATINSGQNFVKPAQQLIKSIHQPETNAQLSQPKSKSKKVKSKTTPKTRVIKFHEYTGPPSANSGRAKIQTGWTLNPTSTETSYELLLKQQQLILQWQLESQQQQQQQNSTNQQPIPAPKNDHDKPNSPHKTAQVALFDFTDPNIVMSDVAHGQPNDLKTNVQKSQNGDRATKMKNNDSNGQSQHRQQQPQQQQQQRTSPIKSANMSNVKKIISKLEDMKVSDLKAELKKRNLPVSGAKQQLIERLKPFSDSVVVNILANANQETLNIMSTKNSTQPFIYQQNVGISQPLQQPTARDFVLLATTNPGNNGLSEPVTILNAPSSNITMDGTTTLTIPIGQTAFIPTAQYQLLPSNAANSNPIDDGKYRVNPASTTIQLPNNFLISGPGSQTVNDSNTMTFLTSPPRTIQLTQLADTSSLNFGQTIVPTNTAKLVNIGQNNTNPLFHQLLLYPPATTTIINSNTELRQQQTQPHRSNSLPASSLHSLQRNTSLPLIINQMPFDSNANIKQVVKHNNKSIPVAKSSSNDNFLFKLPMPAIDPQPIKHSDLNGKERSSAYKSLERITPATPAPSNQMMDTVPVLSNTKSSDQHKQIDPVHTTSTNPPPAQQPQPDSTSNIDFDDFILNFDDLNGLDDVPPPPKSINTNDKSVTTNTRDDGIIDFNDNWLLSDYSFSTSDDSYMQPSGKTMNQMTDVTMDSTSTDQMLFEQILDIEPTQQQQHNSNNVNVNSHSNMAFNMDQSLDDYTNNNQQQPMISNSEYQLYNYPPNPLQHSSTSSSATSTSSCSTTAGLVGGSHPLSSADHFGDLFFSNNGDDLNKSLDFSCSLFENNNGRIDFAT</sequence>
<dbReference type="AlphaFoldDB" id="A0A9D4NRR2"/>
<proteinExistence type="predicted"/>
<feature type="region of interest" description="Disordered" evidence="8">
    <location>
        <begin position="1"/>
        <end position="39"/>
    </location>
</feature>
<dbReference type="SMART" id="SM00707">
    <property type="entry name" value="RPEL"/>
    <property type="match status" value="3"/>
</dbReference>
<evidence type="ECO:0000256" key="4">
    <source>
        <dbReference type="ARBA" id="ARBA00023054"/>
    </source>
</evidence>
<dbReference type="GO" id="GO:0003713">
    <property type="term" value="F:transcription coactivator activity"/>
    <property type="evidence" value="ECO:0007669"/>
    <property type="project" value="TreeGrafter"/>
</dbReference>
<dbReference type="PROSITE" id="PS50800">
    <property type="entry name" value="SAP"/>
    <property type="match status" value="1"/>
</dbReference>
<dbReference type="Gene3D" id="1.10.720.30">
    <property type="entry name" value="SAP domain"/>
    <property type="match status" value="1"/>
</dbReference>
<dbReference type="Gene3D" id="6.10.140.2040">
    <property type="match status" value="1"/>
</dbReference>
<dbReference type="PROSITE" id="PS51073">
    <property type="entry name" value="RPEL"/>
    <property type="match status" value="2"/>
</dbReference>
<dbReference type="GO" id="GO:0005634">
    <property type="term" value="C:nucleus"/>
    <property type="evidence" value="ECO:0007669"/>
    <property type="project" value="UniProtKB-SubCell"/>
</dbReference>
<feature type="repeat" description="RPEL" evidence="7">
    <location>
        <begin position="131"/>
        <end position="156"/>
    </location>
</feature>
<dbReference type="PANTHER" id="PTHR22793">
    <property type="entry name" value="MYOCARDIN-RELATED TRANSCRIPTION FACTOR-RELATED"/>
    <property type="match status" value="1"/>
</dbReference>
<evidence type="ECO:0000259" key="9">
    <source>
        <dbReference type="PROSITE" id="PS50800"/>
    </source>
</evidence>
<feature type="region of interest" description="Disordered" evidence="8">
    <location>
        <begin position="437"/>
        <end position="498"/>
    </location>
</feature>
<feature type="compositionally biased region" description="Low complexity" evidence="8">
    <location>
        <begin position="911"/>
        <end position="923"/>
    </location>
</feature>
<name>A0A9D4NRR2_DERFA</name>
<organism evidence="10">
    <name type="scientific">Dermatophagoides farinae</name>
    <name type="common">American house dust mite</name>
    <dbReference type="NCBI Taxonomy" id="6954"/>
    <lineage>
        <taxon>Eukaryota</taxon>
        <taxon>Metazoa</taxon>
        <taxon>Ecdysozoa</taxon>
        <taxon>Arthropoda</taxon>
        <taxon>Chelicerata</taxon>
        <taxon>Arachnida</taxon>
        <taxon>Acari</taxon>
        <taxon>Acariformes</taxon>
        <taxon>Sarcoptiformes</taxon>
        <taxon>Astigmata</taxon>
        <taxon>Psoroptidia</taxon>
        <taxon>Analgoidea</taxon>
        <taxon>Pyroglyphidae</taxon>
        <taxon>Dermatophagoidinae</taxon>
        <taxon>Dermatophagoides</taxon>
    </lineage>
</organism>
<evidence type="ECO:0000256" key="8">
    <source>
        <dbReference type="SAM" id="MobiDB-lite"/>
    </source>
</evidence>
<evidence type="ECO:0000256" key="2">
    <source>
        <dbReference type="ARBA" id="ARBA00022737"/>
    </source>
</evidence>
<dbReference type="InterPro" id="IPR036361">
    <property type="entry name" value="SAP_dom_sf"/>
</dbReference>
<evidence type="ECO:0000256" key="3">
    <source>
        <dbReference type="ARBA" id="ARBA00023015"/>
    </source>
</evidence>
<dbReference type="SMART" id="SM00513">
    <property type="entry name" value="SAP"/>
    <property type="match status" value="1"/>
</dbReference>
<feature type="domain" description="SAP" evidence="9">
    <location>
        <begin position="506"/>
        <end position="540"/>
    </location>
</feature>
<dbReference type="InterPro" id="IPR043451">
    <property type="entry name" value="Myocardin-like"/>
</dbReference>
<dbReference type="Pfam" id="PF02037">
    <property type="entry name" value="SAP"/>
    <property type="match status" value="1"/>
</dbReference>
<evidence type="ECO:0000256" key="1">
    <source>
        <dbReference type="ARBA" id="ARBA00004123"/>
    </source>
</evidence>
<comment type="subcellular location">
    <subcellularLocation>
        <location evidence="1">Nucleus</location>
    </subcellularLocation>
</comment>
<dbReference type="GO" id="GO:0045944">
    <property type="term" value="P:positive regulation of transcription by RNA polymerase II"/>
    <property type="evidence" value="ECO:0007669"/>
    <property type="project" value="TreeGrafter"/>
</dbReference>